<dbReference type="EMBL" id="MT631510">
    <property type="protein sequence ID" value="QNO52437.1"/>
    <property type="molecule type" value="Genomic_DNA"/>
</dbReference>
<evidence type="ECO:0000313" key="2">
    <source>
        <dbReference type="EMBL" id="QNO52570.1"/>
    </source>
</evidence>
<proteinExistence type="predicted"/>
<sequence>MWILQHVGCRGGEPQRILPYLSKEIQFDGKKLSVGNVATAVKGLELEQKVTEAVILRGIYGGYEATVFGFRLNPRYARTSHIRNTSGIILI</sequence>
<evidence type="ECO:0000313" key="1">
    <source>
        <dbReference type="EMBL" id="QNO52437.1"/>
    </source>
</evidence>
<name>A0A7G9YX36_9EURY</name>
<reference evidence="2" key="1">
    <citation type="submission" date="2020-06" db="EMBL/GenBank/DDBJ databases">
        <title>Unique genomic features of the anaerobic methanotrophic archaea.</title>
        <authorList>
            <person name="Chadwick G.L."/>
            <person name="Skennerton C.T."/>
            <person name="Laso-Perez R."/>
            <person name="Leu A.O."/>
            <person name="Speth D.R."/>
            <person name="Yu H."/>
            <person name="Morgan-Lang C."/>
            <person name="Hatzenpichler R."/>
            <person name="Goudeau D."/>
            <person name="Malmstrom R."/>
            <person name="Brazelton W.J."/>
            <person name="Woyke T."/>
            <person name="Hallam S.J."/>
            <person name="Tyson G.W."/>
            <person name="Wegener G."/>
            <person name="Boetius A."/>
            <person name="Orphan V."/>
        </authorList>
    </citation>
    <scope>NUCLEOTIDE SEQUENCE</scope>
</reference>
<protein>
    <submittedName>
        <fullName evidence="2">Uncharacterized protein</fullName>
    </submittedName>
</protein>
<dbReference type="EMBL" id="MT631514">
    <property type="protein sequence ID" value="QNO52570.1"/>
    <property type="molecule type" value="Genomic_DNA"/>
</dbReference>
<accession>A0A7G9YX36</accession>
<dbReference type="AlphaFoldDB" id="A0A7G9YX36"/>
<gene>
    <name evidence="1" type="ORF">DJCILHOG_00019</name>
    <name evidence="2" type="ORF">NBNHMHLL_00002</name>
</gene>
<organism evidence="2">
    <name type="scientific">Candidatus Methanophagaceae archaeon ANME-1 ERB6</name>
    <dbReference type="NCBI Taxonomy" id="2759912"/>
    <lineage>
        <taxon>Archaea</taxon>
        <taxon>Methanobacteriati</taxon>
        <taxon>Methanobacteriota</taxon>
        <taxon>Stenosarchaea group</taxon>
        <taxon>Methanomicrobia</taxon>
        <taxon>Candidatus Methanophagales</taxon>
        <taxon>Candidatus Methanophagaceae</taxon>
    </lineage>
</organism>